<evidence type="ECO:0000259" key="6">
    <source>
        <dbReference type="Pfam" id="PF00108"/>
    </source>
</evidence>
<feature type="domain" description="Thiolase C-terminal" evidence="7">
    <location>
        <begin position="286"/>
        <end position="408"/>
    </location>
</feature>
<comment type="pathway">
    <text evidence="1">Lipid metabolism.</text>
</comment>
<feature type="domain" description="Thiolase N-terminal" evidence="6">
    <location>
        <begin position="19"/>
        <end position="278"/>
    </location>
</feature>
<evidence type="ECO:0000256" key="2">
    <source>
        <dbReference type="ARBA" id="ARBA00010982"/>
    </source>
</evidence>
<dbReference type="AlphaFoldDB" id="A0A8J2Q2T3"/>
<dbReference type="PANTHER" id="PTHR18919">
    <property type="entry name" value="ACETYL-COA C-ACYLTRANSFERASE"/>
    <property type="match status" value="1"/>
</dbReference>
<dbReference type="PIRSF" id="PIRSF000429">
    <property type="entry name" value="Ac-CoA_Ac_transf"/>
    <property type="match status" value="1"/>
</dbReference>
<accession>A0A8J2Q2T3</accession>
<dbReference type="InterPro" id="IPR020615">
    <property type="entry name" value="Thiolase_acyl_enz_int_AS"/>
</dbReference>
<evidence type="ECO:0000256" key="1">
    <source>
        <dbReference type="ARBA" id="ARBA00005189"/>
    </source>
</evidence>
<dbReference type="GO" id="GO:0006635">
    <property type="term" value="P:fatty acid beta-oxidation"/>
    <property type="evidence" value="ECO:0007669"/>
    <property type="project" value="TreeGrafter"/>
</dbReference>
<dbReference type="Proteomes" id="UP000708208">
    <property type="component" value="Unassembled WGS sequence"/>
</dbReference>
<dbReference type="PROSITE" id="PS00099">
    <property type="entry name" value="THIOLASE_3"/>
    <property type="match status" value="1"/>
</dbReference>
<evidence type="ECO:0000259" key="7">
    <source>
        <dbReference type="Pfam" id="PF02803"/>
    </source>
</evidence>
<evidence type="ECO:0000313" key="8">
    <source>
        <dbReference type="EMBL" id="CAG7838587.1"/>
    </source>
</evidence>
<dbReference type="EMBL" id="CAJVCH010571810">
    <property type="protein sequence ID" value="CAG7838587.1"/>
    <property type="molecule type" value="Genomic_DNA"/>
</dbReference>
<dbReference type="InterPro" id="IPR020613">
    <property type="entry name" value="Thiolase_CS"/>
</dbReference>
<evidence type="ECO:0000256" key="5">
    <source>
        <dbReference type="RuleBase" id="RU003557"/>
    </source>
</evidence>
<evidence type="ECO:0000256" key="4">
    <source>
        <dbReference type="ARBA" id="ARBA00023315"/>
    </source>
</evidence>
<dbReference type="NCBIfam" id="TIGR01930">
    <property type="entry name" value="AcCoA-C-Actrans"/>
    <property type="match status" value="1"/>
</dbReference>
<gene>
    <name evidence="8" type="ORF">AFUS01_LOCUS47543</name>
</gene>
<dbReference type="PROSITE" id="PS00098">
    <property type="entry name" value="THIOLASE_1"/>
    <property type="match status" value="1"/>
</dbReference>
<reference evidence="8" key="1">
    <citation type="submission" date="2021-06" db="EMBL/GenBank/DDBJ databases">
        <authorList>
            <person name="Hodson N. C."/>
            <person name="Mongue J. A."/>
            <person name="Jaron S. K."/>
        </authorList>
    </citation>
    <scope>NUCLEOTIDE SEQUENCE</scope>
</reference>
<dbReference type="InterPro" id="IPR020616">
    <property type="entry name" value="Thiolase_N"/>
</dbReference>
<sequence length="409" mass="42906">FHSSSSSEKLNMASLTKGIFIVAAKRTPFGAFGGKLADRTSVELQEIAFKAALASGKIDPSLIDSVVVGNCISSSSTDGPYISRHAALRSGVQQHVPALTINRLCGSGFQSIVNGAHDILLGDSQIVLTGGSENMSQSPFCVRNVRFGTKLGAPYNLEDSLWSALTDAHIKTPMGVTAENLAVKYNITRQEVDAFSVQSQQRWGQANANGYFKEEIAPVNVKVKRQEVVFDTDEHPKPSTTVEGLAKLPTVFKKDGVVTAGGASGICDGAGAVIVASEAAVKKHNLTPLARLVGYGIAGCDPHIMGIGPVPAINKLLAISGKSLKEIDLIEVNEAFAAQSLAVQKELGIENDKFNVNGGAIALGHPLAASGSRITAHLVHELRRRQAKLAIGSACIGGGQGIALLLERV</sequence>
<dbReference type="PROSITE" id="PS00737">
    <property type="entry name" value="THIOLASE_2"/>
    <property type="match status" value="1"/>
</dbReference>
<protein>
    <recommendedName>
        <fullName evidence="10">Mitochondrial 3-ketoacyl-coa thiolase</fullName>
    </recommendedName>
</protein>
<dbReference type="Pfam" id="PF02803">
    <property type="entry name" value="Thiolase_C"/>
    <property type="match status" value="1"/>
</dbReference>
<feature type="non-terminal residue" evidence="8">
    <location>
        <position position="1"/>
    </location>
</feature>
<dbReference type="Pfam" id="PF00108">
    <property type="entry name" value="Thiolase_N"/>
    <property type="match status" value="1"/>
</dbReference>
<evidence type="ECO:0000313" key="9">
    <source>
        <dbReference type="Proteomes" id="UP000708208"/>
    </source>
</evidence>
<proteinExistence type="inferred from homology"/>
<dbReference type="PANTHER" id="PTHR18919:SF107">
    <property type="entry name" value="ACETYL-COA ACETYLTRANSFERASE, CYTOSOLIC"/>
    <property type="match status" value="1"/>
</dbReference>
<name>A0A8J2Q2T3_9HEXA</name>
<dbReference type="OrthoDB" id="5404651at2759"/>
<organism evidence="8 9">
    <name type="scientific">Allacma fusca</name>
    <dbReference type="NCBI Taxonomy" id="39272"/>
    <lineage>
        <taxon>Eukaryota</taxon>
        <taxon>Metazoa</taxon>
        <taxon>Ecdysozoa</taxon>
        <taxon>Arthropoda</taxon>
        <taxon>Hexapoda</taxon>
        <taxon>Collembola</taxon>
        <taxon>Symphypleona</taxon>
        <taxon>Sminthuridae</taxon>
        <taxon>Allacma</taxon>
    </lineage>
</organism>
<dbReference type="InterPro" id="IPR002155">
    <property type="entry name" value="Thiolase"/>
</dbReference>
<keyword evidence="4 5" id="KW-0012">Acyltransferase</keyword>
<dbReference type="CDD" id="cd00751">
    <property type="entry name" value="thiolase"/>
    <property type="match status" value="1"/>
</dbReference>
<keyword evidence="9" id="KW-1185">Reference proteome</keyword>
<dbReference type="GO" id="GO:0003985">
    <property type="term" value="F:acetyl-CoA C-acetyltransferase activity"/>
    <property type="evidence" value="ECO:0007669"/>
    <property type="project" value="TreeGrafter"/>
</dbReference>
<comment type="caution">
    <text evidence="8">The sequence shown here is derived from an EMBL/GenBank/DDBJ whole genome shotgun (WGS) entry which is preliminary data.</text>
</comment>
<comment type="similarity">
    <text evidence="2 5">Belongs to the thiolase-like superfamily. Thiolase family.</text>
</comment>
<dbReference type="InterPro" id="IPR020610">
    <property type="entry name" value="Thiolase_AS"/>
</dbReference>
<dbReference type="GO" id="GO:0005739">
    <property type="term" value="C:mitochondrion"/>
    <property type="evidence" value="ECO:0007669"/>
    <property type="project" value="TreeGrafter"/>
</dbReference>
<keyword evidence="3 5" id="KW-0808">Transferase</keyword>
<dbReference type="FunFam" id="3.40.47.10:FF:000010">
    <property type="entry name" value="Acetyl-CoA acetyltransferase (Thiolase)"/>
    <property type="match status" value="1"/>
</dbReference>
<dbReference type="InterPro" id="IPR020617">
    <property type="entry name" value="Thiolase_C"/>
</dbReference>
<evidence type="ECO:0008006" key="10">
    <source>
        <dbReference type="Google" id="ProtNLM"/>
    </source>
</evidence>
<evidence type="ECO:0000256" key="3">
    <source>
        <dbReference type="ARBA" id="ARBA00022679"/>
    </source>
</evidence>